<accession>A0ABU5GW85</accession>
<feature type="signal peptide" evidence="1">
    <location>
        <begin position="1"/>
        <end position="21"/>
    </location>
</feature>
<evidence type="ECO:0000259" key="2">
    <source>
        <dbReference type="Pfam" id="PF07987"/>
    </source>
</evidence>
<proteinExistence type="predicted"/>
<dbReference type="InterPro" id="IPR012533">
    <property type="entry name" value="YcnI-copper_dom"/>
</dbReference>
<protein>
    <submittedName>
        <fullName evidence="3">DUF1775 domain-containing protein</fullName>
    </submittedName>
</protein>
<dbReference type="InterPro" id="IPR038507">
    <property type="entry name" value="YcnI-like_sf"/>
</dbReference>
<organism evidence="3 4">
    <name type="scientific">Hyalangium rubrum</name>
    <dbReference type="NCBI Taxonomy" id="3103134"/>
    <lineage>
        <taxon>Bacteria</taxon>
        <taxon>Pseudomonadati</taxon>
        <taxon>Myxococcota</taxon>
        <taxon>Myxococcia</taxon>
        <taxon>Myxococcales</taxon>
        <taxon>Cystobacterineae</taxon>
        <taxon>Archangiaceae</taxon>
        <taxon>Hyalangium</taxon>
    </lineage>
</organism>
<dbReference type="RefSeq" id="WP_321544162.1">
    <property type="nucleotide sequence ID" value="NZ_JAXIVS010000001.1"/>
</dbReference>
<dbReference type="Gene3D" id="2.60.40.2230">
    <property type="entry name" value="Uncharacterised protein YcnI-like PF07987, DUF1775"/>
    <property type="match status" value="1"/>
</dbReference>
<comment type="caution">
    <text evidence="3">The sequence shown here is derived from an EMBL/GenBank/DDBJ whole genome shotgun (WGS) entry which is preliminary data.</text>
</comment>
<feature type="chain" id="PRO_5045883346" evidence="1">
    <location>
        <begin position="22"/>
        <end position="228"/>
    </location>
</feature>
<evidence type="ECO:0000313" key="3">
    <source>
        <dbReference type="EMBL" id="MDY7225452.1"/>
    </source>
</evidence>
<dbReference type="Proteomes" id="UP001291309">
    <property type="component" value="Unassembled WGS sequence"/>
</dbReference>
<keyword evidence="4" id="KW-1185">Reference proteome</keyword>
<gene>
    <name evidence="3" type="ORF">SYV04_03625</name>
</gene>
<dbReference type="Pfam" id="PF07987">
    <property type="entry name" value="DUF1775"/>
    <property type="match status" value="1"/>
</dbReference>
<dbReference type="EMBL" id="JAXIVS010000001">
    <property type="protein sequence ID" value="MDY7225452.1"/>
    <property type="molecule type" value="Genomic_DNA"/>
</dbReference>
<keyword evidence="1" id="KW-0732">Signal</keyword>
<sequence length="228" mass="24156">MNKTIAALMMGTGLFLAPAMASAHISVSGTGFANSTQEFSFNVGHGCAGADTYSVKMEIPAGVTSVRPMQSDFGRVSVEKNAAGDVISITWQKADADVFASDISYYKLAVRLKVPNAPFTTVYFPTYQTCKAADGTISTTNWVGTPTSQAAEPAPELRVLPARKPGWNKFTVPMAISDLSVYFSDAQIVWKGTAAYSANPATAELATATSGVTALTSLQANDEIWVKY</sequence>
<name>A0ABU5GW85_9BACT</name>
<evidence type="ECO:0000313" key="4">
    <source>
        <dbReference type="Proteomes" id="UP001291309"/>
    </source>
</evidence>
<reference evidence="3 4" key="1">
    <citation type="submission" date="2023-12" db="EMBL/GenBank/DDBJ databases">
        <title>the genome sequence of Hyalangium sp. s54d21.</title>
        <authorList>
            <person name="Zhang X."/>
        </authorList>
    </citation>
    <scope>NUCLEOTIDE SEQUENCE [LARGE SCALE GENOMIC DNA]</scope>
    <source>
        <strain evidence="4">s54d21</strain>
    </source>
</reference>
<evidence type="ECO:0000256" key="1">
    <source>
        <dbReference type="SAM" id="SignalP"/>
    </source>
</evidence>
<feature type="domain" description="YncI copper-binding" evidence="2">
    <location>
        <begin position="24"/>
        <end position="159"/>
    </location>
</feature>